<evidence type="ECO:0000313" key="2">
    <source>
        <dbReference type="EMBL" id="KAF3769622.1"/>
    </source>
</evidence>
<dbReference type="EMBL" id="MU032344">
    <property type="protein sequence ID" value="KAF3769622.1"/>
    <property type="molecule type" value="Genomic_DNA"/>
</dbReference>
<dbReference type="AlphaFoldDB" id="A0A9P5CTF6"/>
<sequence>PPRRPTPAVSISAPSPTGSLAMANRLAARGKPTVLYQCPSHFWIHVSSLSAAVFCIAYAVFHYWNSVVHPPEGLAWYVPHLFAVICLTMVSAGFWFLYSTAFIVRRITAIPKTAVPASYLRAGPGNTMTPARQALLAALQESPVALECEMSMLVPFLPTKKVIAAPSEVWLPFRFQAMPLASAAPAEAATPQGGGGVMSMITRPFKAFGRGVNGAFLGLRRGLLREGFAPIKVKGTRYKVDITSGNLFDKGRAVDALLPYRP</sequence>
<evidence type="ECO:0000256" key="1">
    <source>
        <dbReference type="SAM" id="Phobius"/>
    </source>
</evidence>
<feature type="transmembrane region" description="Helical" evidence="1">
    <location>
        <begin position="76"/>
        <end position="98"/>
    </location>
</feature>
<reference evidence="2" key="1">
    <citation type="journal article" date="2020" name="Phytopathology">
        <title>Genome sequence of the chestnut blight fungus Cryphonectria parasitica EP155: A fundamental resource for an archetypical invasive plant pathogen.</title>
        <authorList>
            <person name="Crouch J.A."/>
            <person name="Dawe A."/>
            <person name="Aerts A."/>
            <person name="Barry K."/>
            <person name="Churchill A.C.L."/>
            <person name="Grimwood J."/>
            <person name="Hillman B."/>
            <person name="Milgroom M.G."/>
            <person name="Pangilinan J."/>
            <person name="Smith M."/>
            <person name="Salamov A."/>
            <person name="Schmutz J."/>
            <person name="Yadav J."/>
            <person name="Grigoriev I.V."/>
            <person name="Nuss D."/>
        </authorList>
    </citation>
    <scope>NUCLEOTIDE SEQUENCE</scope>
    <source>
        <strain evidence="2">EP155</strain>
    </source>
</reference>
<keyword evidence="1" id="KW-1133">Transmembrane helix</keyword>
<gene>
    <name evidence="2" type="ORF">M406DRAFT_221286</name>
</gene>
<name>A0A9P5CTF6_CRYP1</name>
<protein>
    <submittedName>
        <fullName evidence="2">Uncharacterized protein</fullName>
    </submittedName>
</protein>
<evidence type="ECO:0000313" key="3">
    <source>
        <dbReference type="Proteomes" id="UP000803844"/>
    </source>
</evidence>
<keyword evidence="1" id="KW-0812">Transmembrane</keyword>
<dbReference type="OrthoDB" id="4140442at2759"/>
<organism evidence="2 3">
    <name type="scientific">Cryphonectria parasitica (strain ATCC 38755 / EP155)</name>
    <dbReference type="NCBI Taxonomy" id="660469"/>
    <lineage>
        <taxon>Eukaryota</taxon>
        <taxon>Fungi</taxon>
        <taxon>Dikarya</taxon>
        <taxon>Ascomycota</taxon>
        <taxon>Pezizomycotina</taxon>
        <taxon>Sordariomycetes</taxon>
        <taxon>Sordariomycetidae</taxon>
        <taxon>Diaporthales</taxon>
        <taxon>Cryphonectriaceae</taxon>
        <taxon>Cryphonectria-Endothia species complex</taxon>
        <taxon>Cryphonectria</taxon>
    </lineage>
</organism>
<comment type="caution">
    <text evidence="2">The sequence shown here is derived from an EMBL/GenBank/DDBJ whole genome shotgun (WGS) entry which is preliminary data.</text>
</comment>
<accession>A0A9P5CTF6</accession>
<feature type="transmembrane region" description="Helical" evidence="1">
    <location>
        <begin position="42"/>
        <end position="64"/>
    </location>
</feature>
<keyword evidence="1" id="KW-0472">Membrane</keyword>
<keyword evidence="3" id="KW-1185">Reference proteome</keyword>
<dbReference type="Proteomes" id="UP000803844">
    <property type="component" value="Unassembled WGS sequence"/>
</dbReference>
<feature type="non-terminal residue" evidence="2">
    <location>
        <position position="1"/>
    </location>
</feature>
<proteinExistence type="predicted"/>
<feature type="non-terminal residue" evidence="2">
    <location>
        <position position="262"/>
    </location>
</feature>
<dbReference type="RefSeq" id="XP_040780583.1">
    <property type="nucleotide sequence ID" value="XM_040915589.1"/>
</dbReference>
<dbReference type="GeneID" id="63832718"/>